<accession>A0ABQ6HPF0</accession>
<organism evidence="1 2">
    <name type="scientific">Arsenicicoccus piscis</name>
    <dbReference type="NCBI Taxonomy" id="673954"/>
    <lineage>
        <taxon>Bacteria</taxon>
        <taxon>Bacillati</taxon>
        <taxon>Actinomycetota</taxon>
        <taxon>Actinomycetes</taxon>
        <taxon>Micrococcales</taxon>
        <taxon>Intrasporangiaceae</taxon>
        <taxon>Arsenicicoccus</taxon>
    </lineage>
</organism>
<comment type="caution">
    <text evidence="1">The sequence shown here is derived from an EMBL/GenBank/DDBJ whole genome shotgun (WGS) entry which is preliminary data.</text>
</comment>
<protein>
    <submittedName>
        <fullName evidence="1">Uncharacterized protein</fullName>
    </submittedName>
</protein>
<name>A0ABQ6HPF0_9MICO</name>
<dbReference type="EMBL" id="BSUJ01000001">
    <property type="protein sequence ID" value="GMA20032.1"/>
    <property type="molecule type" value="Genomic_DNA"/>
</dbReference>
<dbReference type="Proteomes" id="UP001157109">
    <property type="component" value="Unassembled WGS sequence"/>
</dbReference>
<keyword evidence="2" id="KW-1185">Reference proteome</keyword>
<evidence type="ECO:0000313" key="1">
    <source>
        <dbReference type="EMBL" id="GMA20032.1"/>
    </source>
</evidence>
<reference evidence="2" key="1">
    <citation type="journal article" date="2019" name="Int. J. Syst. Evol. Microbiol.">
        <title>The Global Catalogue of Microorganisms (GCM) 10K type strain sequencing project: providing services to taxonomists for standard genome sequencing and annotation.</title>
        <authorList>
            <consortium name="The Broad Institute Genomics Platform"/>
            <consortium name="The Broad Institute Genome Sequencing Center for Infectious Disease"/>
            <person name="Wu L."/>
            <person name="Ma J."/>
        </authorList>
    </citation>
    <scope>NUCLEOTIDE SEQUENCE [LARGE SCALE GENOMIC DNA]</scope>
    <source>
        <strain evidence="2">NBRC 105830</strain>
    </source>
</reference>
<dbReference type="RefSeq" id="WP_241444476.1">
    <property type="nucleotide sequence ID" value="NZ_BSUJ01000001.1"/>
</dbReference>
<evidence type="ECO:0000313" key="2">
    <source>
        <dbReference type="Proteomes" id="UP001157109"/>
    </source>
</evidence>
<gene>
    <name evidence="1" type="ORF">GCM10025862_20530</name>
</gene>
<proteinExistence type="predicted"/>
<sequence length="74" mass="7752">MKLSVKVPVLLGAVVVVLAVGFASWLHLVMTNATEQAARDTALQSLQVARSAYTSGASIPDFAPCSTTRPRPPS</sequence>